<evidence type="ECO:0000313" key="3">
    <source>
        <dbReference type="Proteomes" id="UP000314294"/>
    </source>
</evidence>
<feature type="region of interest" description="Disordered" evidence="1">
    <location>
        <begin position="11"/>
        <end position="97"/>
    </location>
</feature>
<evidence type="ECO:0000313" key="2">
    <source>
        <dbReference type="EMBL" id="TNN68545.1"/>
    </source>
</evidence>
<feature type="compositionally biased region" description="Basic and acidic residues" evidence="1">
    <location>
        <begin position="24"/>
        <end position="33"/>
    </location>
</feature>
<dbReference type="EMBL" id="SRLO01000188">
    <property type="protein sequence ID" value="TNN68545.1"/>
    <property type="molecule type" value="Genomic_DNA"/>
</dbReference>
<protein>
    <submittedName>
        <fullName evidence="2">Uncharacterized protein</fullName>
    </submittedName>
</protein>
<dbReference type="AlphaFoldDB" id="A0A4Z2HTA7"/>
<gene>
    <name evidence="2" type="ORF">EYF80_021191</name>
</gene>
<feature type="compositionally biased region" description="Pro residues" evidence="1">
    <location>
        <begin position="37"/>
        <end position="47"/>
    </location>
</feature>
<accession>A0A4Z2HTA7</accession>
<sequence length="97" mass="10198">MSQPQVLKLFFFDRDPGTHGTLQDPKDEARPAEGSEPSPPALLPLSPPHHTRCSEGACGWPSEGVAGKEGRLWGEGGGGLEDEDGREQSVAACGSDD</sequence>
<keyword evidence="3" id="KW-1185">Reference proteome</keyword>
<organism evidence="2 3">
    <name type="scientific">Liparis tanakae</name>
    <name type="common">Tanaka's snailfish</name>
    <dbReference type="NCBI Taxonomy" id="230148"/>
    <lineage>
        <taxon>Eukaryota</taxon>
        <taxon>Metazoa</taxon>
        <taxon>Chordata</taxon>
        <taxon>Craniata</taxon>
        <taxon>Vertebrata</taxon>
        <taxon>Euteleostomi</taxon>
        <taxon>Actinopterygii</taxon>
        <taxon>Neopterygii</taxon>
        <taxon>Teleostei</taxon>
        <taxon>Neoteleostei</taxon>
        <taxon>Acanthomorphata</taxon>
        <taxon>Eupercaria</taxon>
        <taxon>Perciformes</taxon>
        <taxon>Cottioidei</taxon>
        <taxon>Cottales</taxon>
        <taxon>Liparidae</taxon>
        <taxon>Liparis</taxon>
    </lineage>
</organism>
<reference evidence="2 3" key="1">
    <citation type="submission" date="2019-03" db="EMBL/GenBank/DDBJ databases">
        <title>First draft genome of Liparis tanakae, snailfish: a comprehensive survey of snailfish specific genes.</title>
        <authorList>
            <person name="Kim W."/>
            <person name="Song I."/>
            <person name="Jeong J.-H."/>
            <person name="Kim D."/>
            <person name="Kim S."/>
            <person name="Ryu S."/>
            <person name="Song J.Y."/>
            <person name="Lee S.K."/>
        </authorList>
    </citation>
    <scope>NUCLEOTIDE SEQUENCE [LARGE SCALE GENOMIC DNA]</scope>
    <source>
        <tissue evidence="2">Muscle</tissue>
    </source>
</reference>
<dbReference type="Proteomes" id="UP000314294">
    <property type="component" value="Unassembled WGS sequence"/>
</dbReference>
<proteinExistence type="predicted"/>
<name>A0A4Z2HTA7_9TELE</name>
<evidence type="ECO:0000256" key="1">
    <source>
        <dbReference type="SAM" id="MobiDB-lite"/>
    </source>
</evidence>
<comment type="caution">
    <text evidence="2">The sequence shown here is derived from an EMBL/GenBank/DDBJ whole genome shotgun (WGS) entry which is preliminary data.</text>
</comment>